<feature type="domain" description="Pseudouridine synthase RsuA/RluA-like" evidence="2">
    <location>
        <begin position="205"/>
        <end position="384"/>
    </location>
</feature>
<protein>
    <recommendedName>
        <fullName evidence="2">Pseudouridine synthase RsuA/RluA-like domain-containing protein</fullName>
    </recommendedName>
</protein>
<gene>
    <name evidence="3" type="ORF">CYMTET_16495</name>
</gene>
<dbReference type="SUPFAM" id="SSF55120">
    <property type="entry name" value="Pseudouridine synthase"/>
    <property type="match status" value="1"/>
</dbReference>
<comment type="caution">
    <text evidence="3">The sequence shown here is derived from an EMBL/GenBank/DDBJ whole genome shotgun (WGS) entry which is preliminary data.</text>
</comment>
<sequence length="446" mass="48182">MLSAELRDLLAAEEAEDGGDHGFSLGFSRALREAQIQYLQSIGKVTSDHAEHLLGLDTFADSLRFDTLPARFSELGPASEGSSALKSKAKRRRKIQSFDPVQLATEVVVLNKPFDVRLDLPNHRSPLAVGGPGELCDQPYAGNPERKYPLEFTVADWFTYWSRRQGAAGTPPIEARNVEVAKDAEATKVSGSVNAVMTAVVADGKNPSLCTSAAAGDEVLKVRFCNQLDNATSGILVLGRTKRAAGLVASQFQDRRTVKLYDALVAGHVDVASLVCEPRGPGGVLYGVAAGDGSQEICVTVPIRDRAIGSFERIAAVPGDTAQDGKGGAAGDRGADFTRAQDARTAVRVVKQGYFRHDKSVKCTLVQVRIFTGRRHQIRVHLQHLGHPVLGDTVYGYAVERAATELKRPSHEFRMFLHACSLQLQDLGLMYESDSGFDYLVCAADC</sequence>
<dbReference type="EMBL" id="LGRX02007264">
    <property type="protein sequence ID" value="KAK3275372.1"/>
    <property type="molecule type" value="Genomic_DNA"/>
</dbReference>
<evidence type="ECO:0000259" key="2">
    <source>
        <dbReference type="Pfam" id="PF00849"/>
    </source>
</evidence>
<dbReference type="Pfam" id="PF00849">
    <property type="entry name" value="PseudoU_synth_2"/>
    <property type="match status" value="1"/>
</dbReference>
<dbReference type="GO" id="GO:0000455">
    <property type="term" value="P:enzyme-directed rRNA pseudouridine synthesis"/>
    <property type="evidence" value="ECO:0007669"/>
    <property type="project" value="TreeGrafter"/>
</dbReference>
<evidence type="ECO:0000313" key="3">
    <source>
        <dbReference type="EMBL" id="KAK3275372.1"/>
    </source>
</evidence>
<evidence type="ECO:0000313" key="4">
    <source>
        <dbReference type="Proteomes" id="UP001190700"/>
    </source>
</evidence>
<dbReference type="CDD" id="cd02869">
    <property type="entry name" value="PseudoU_synth_RluA_like"/>
    <property type="match status" value="1"/>
</dbReference>
<dbReference type="GO" id="GO:0003723">
    <property type="term" value="F:RNA binding"/>
    <property type="evidence" value="ECO:0007669"/>
    <property type="project" value="InterPro"/>
</dbReference>
<dbReference type="GO" id="GO:0009982">
    <property type="term" value="F:pseudouridine synthase activity"/>
    <property type="evidence" value="ECO:0007669"/>
    <property type="project" value="InterPro"/>
</dbReference>
<proteinExistence type="inferred from homology"/>
<name>A0AAE0L836_9CHLO</name>
<comment type="similarity">
    <text evidence="1">Belongs to the pseudouridine synthase RluA family.</text>
</comment>
<dbReference type="InterPro" id="IPR050188">
    <property type="entry name" value="RluA_PseudoU_synthase"/>
</dbReference>
<accession>A0AAE0L836</accession>
<reference evidence="3 4" key="1">
    <citation type="journal article" date="2015" name="Genome Biol. Evol.">
        <title>Comparative Genomics of a Bacterivorous Green Alga Reveals Evolutionary Causalities and Consequences of Phago-Mixotrophic Mode of Nutrition.</title>
        <authorList>
            <person name="Burns J.A."/>
            <person name="Paasch A."/>
            <person name="Narechania A."/>
            <person name="Kim E."/>
        </authorList>
    </citation>
    <scope>NUCLEOTIDE SEQUENCE [LARGE SCALE GENOMIC DNA]</scope>
    <source>
        <strain evidence="3 4">PLY_AMNH</strain>
    </source>
</reference>
<dbReference type="InterPro" id="IPR006145">
    <property type="entry name" value="PsdUridine_synth_RsuA/RluA"/>
</dbReference>
<dbReference type="Gene3D" id="3.30.2350.10">
    <property type="entry name" value="Pseudouridine synthase"/>
    <property type="match status" value="1"/>
</dbReference>
<dbReference type="PANTHER" id="PTHR21600:SF87">
    <property type="entry name" value="RNA PSEUDOURIDYLATE SYNTHASE DOMAIN-CONTAINING PROTEIN 1"/>
    <property type="match status" value="1"/>
</dbReference>
<dbReference type="PANTHER" id="PTHR21600">
    <property type="entry name" value="MITOCHONDRIAL RNA PSEUDOURIDINE SYNTHASE"/>
    <property type="match status" value="1"/>
</dbReference>
<keyword evidence="4" id="KW-1185">Reference proteome</keyword>
<organism evidence="3 4">
    <name type="scientific">Cymbomonas tetramitiformis</name>
    <dbReference type="NCBI Taxonomy" id="36881"/>
    <lineage>
        <taxon>Eukaryota</taxon>
        <taxon>Viridiplantae</taxon>
        <taxon>Chlorophyta</taxon>
        <taxon>Pyramimonadophyceae</taxon>
        <taxon>Pyramimonadales</taxon>
        <taxon>Pyramimonadaceae</taxon>
        <taxon>Cymbomonas</taxon>
    </lineage>
</organism>
<evidence type="ECO:0000256" key="1">
    <source>
        <dbReference type="ARBA" id="ARBA00010876"/>
    </source>
</evidence>
<dbReference type="Proteomes" id="UP001190700">
    <property type="component" value="Unassembled WGS sequence"/>
</dbReference>
<dbReference type="InterPro" id="IPR020103">
    <property type="entry name" value="PsdUridine_synth_cat_dom_sf"/>
</dbReference>
<dbReference type="AlphaFoldDB" id="A0AAE0L836"/>